<keyword evidence="1" id="KW-0812">Transmembrane</keyword>
<keyword evidence="1" id="KW-0472">Membrane</keyword>
<keyword evidence="1" id="KW-1133">Transmembrane helix</keyword>
<name>A0A0L8HVQ3_OCTBM</name>
<dbReference type="EMBL" id="KQ417208">
    <property type="protein sequence ID" value="KOF93277.1"/>
    <property type="molecule type" value="Genomic_DNA"/>
</dbReference>
<proteinExistence type="predicted"/>
<evidence type="ECO:0000256" key="1">
    <source>
        <dbReference type="SAM" id="Phobius"/>
    </source>
</evidence>
<sequence>MVCIILNLGMFFYLFGFLQCSIICYFALNIFSNSMNDILFLFLHDMTTPECLFITFSLDVVISRVSSRHMLHTREDPLYGAAFL</sequence>
<gene>
    <name evidence="2" type="ORF">OCBIM_22004819mg</name>
</gene>
<dbReference type="AlphaFoldDB" id="A0A0L8HVQ3"/>
<accession>A0A0L8HVQ3</accession>
<evidence type="ECO:0000313" key="2">
    <source>
        <dbReference type="EMBL" id="KOF93277.1"/>
    </source>
</evidence>
<feature type="transmembrane region" description="Helical" evidence="1">
    <location>
        <begin position="12"/>
        <end position="32"/>
    </location>
</feature>
<reference evidence="2" key="1">
    <citation type="submission" date="2015-07" db="EMBL/GenBank/DDBJ databases">
        <title>MeaNS - Measles Nucleotide Surveillance Program.</title>
        <authorList>
            <person name="Tran T."/>
            <person name="Druce J."/>
        </authorList>
    </citation>
    <scope>NUCLEOTIDE SEQUENCE</scope>
    <source>
        <strain evidence="2">UCB-OBI-ISO-001</strain>
        <tissue evidence="2">Gonad</tissue>
    </source>
</reference>
<protein>
    <submittedName>
        <fullName evidence="2">Uncharacterized protein</fullName>
    </submittedName>
</protein>
<organism evidence="2">
    <name type="scientific">Octopus bimaculoides</name>
    <name type="common">California two-spotted octopus</name>
    <dbReference type="NCBI Taxonomy" id="37653"/>
    <lineage>
        <taxon>Eukaryota</taxon>
        <taxon>Metazoa</taxon>
        <taxon>Spiralia</taxon>
        <taxon>Lophotrochozoa</taxon>
        <taxon>Mollusca</taxon>
        <taxon>Cephalopoda</taxon>
        <taxon>Coleoidea</taxon>
        <taxon>Octopodiformes</taxon>
        <taxon>Octopoda</taxon>
        <taxon>Incirrata</taxon>
        <taxon>Octopodidae</taxon>
        <taxon>Octopus</taxon>
    </lineage>
</organism>